<dbReference type="SUPFAM" id="SSF50630">
    <property type="entry name" value="Acid proteases"/>
    <property type="match status" value="1"/>
</dbReference>
<dbReference type="AlphaFoldDB" id="A0A1Q3EDM0"/>
<dbReference type="EMBL" id="BDGU01000245">
    <property type="protein sequence ID" value="GAW05313.1"/>
    <property type="molecule type" value="Genomic_DNA"/>
</dbReference>
<reference evidence="8 9" key="1">
    <citation type="submission" date="2016-08" db="EMBL/GenBank/DDBJ databases">
        <authorList>
            <consortium name="Lentinula edodes genome sequencing consortium"/>
            <person name="Sakamoto Y."/>
            <person name="Nakade K."/>
            <person name="Sato S."/>
            <person name="Yoshida Y."/>
            <person name="Miyazaki K."/>
            <person name="Natsume S."/>
            <person name="Konno N."/>
        </authorList>
    </citation>
    <scope>NUCLEOTIDE SEQUENCE [LARGE SCALE GENOMIC DNA]</scope>
    <source>
        <strain evidence="8 9">NBRC 111202</strain>
    </source>
</reference>
<dbReference type="InterPro" id="IPR033121">
    <property type="entry name" value="PEPTIDASE_A1"/>
</dbReference>
<keyword evidence="6" id="KW-0732">Signal</keyword>
<evidence type="ECO:0000313" key="9">
    <source>
        <dbReference type="Proteomes" id="UP000188533"/>
    </source>
</evidence>
<dbReference type="InterPro" id="IPR034164">
    <property type="entry name" value="Pepsin-like_dom"/>
</dbReference>
<name>A0A1Q3EDM0_LENED</name>
<evidence type="ECO:0000256" key="2">
    <source>
        <dbReference type="ARBA" id="ARBA00022750"/>
    </source>
</evidence>
<comment type="similarity">
    <text evidence="1 3">Belongs to the peptidase A1 family.</text>
</comment>
<evidence type="ECO:0000256" key="1">
    <source>
        <dbReference type="ARBA" id="ARBA00007447"/>
    </source>
</evidence>
<dbReference type="Gene3D" id="2.40.70.10">
    <property type="entry name" value="Acid Proteases"/>
    <property type="match status" value="2"/>
</dbReference>
<dbReference type="PROSITE" id="PS51767">
    <property type="entry name" value="PEPTIDASE_A1"/>
    <property type="match status" value="1"/>
</dbReference>
<keyword evidence="5" id="KW-1133">Transmembrane helix</keyword>
<keyword evidence="2 3" id="KW-0064">Aspartyl protease</keyword>
<dbReference type="InterPro" id="IPR001461">
    <property type="entry name" value="Aspartic_peptidase_A1"/>
</dbReference>
<dbReference type="GO" id="GO:0006508">
    <property type="term" value="P:proteolysis"/>
    <property type="evidence" value="ECO:0007669"/>
    <property type="project" value="UniProtKB-KW"/>
</dbReference>
<feature type="signal peptide" evidence="6">
    <location>
        <begin position="1"/>
        <end position="19"/>
    </location>
</feature>
<evidence type="ECO:0000256" key="6">
    <source>
        <dbReference type="SAM" id="SignalP"/>
    </source>
</evidence>
<dbReference type="GO" id="GO:0004190">
    <property type="term" value="F:aspartic-type endopeptidase activity"/>
    <property type="evidence" value="ECO:0007669"/>
    <property type="project" value="UniProtKB-KW"/>
</dbReference>
<dbReference type="Proteomes" id="UP000188533">
    <property type="component" value="Unassembled WGS sequence"/>
</dbReference>
<comment type="caution">
    <text evidence="8">The sequence shown here is derived from an EMBL/GenBank/DDBJ whole genome shotgun (WGS) entry which is preliminary data.</text>
</comment>
<feature type="chain" id="PRO_5013089022" evidence="6">
    <location>
        <begin position="20"/>
        <end position="726"/>
    </location>
</feature>
<protein>
    <submittedName>
        <fullName evidence="8">Acid protease</fullName>
    </submittedName>
</protein>
<dbReference type="PRINTS" id="PR00792">
    <property type="entry name" value="PEPSIN"/>
</dbReference>
<keyword evidence="9" id="KW-1185">Reference proteome</keyword>
<evidence type="ECO:0000256" key="5">
    <source>
        <dbReference type="SAM" id="Phobius"/>
    </source>
</evidence>
<evidence type="ECO:0000313" key="8">
    <source>
        <dbReference type="EMBL" id="GAW05313.1"/>
    </source>
</evidence>
<evidence type="ECO:0000259" key="7">
    <source>
        <dbReference type="PROSITE" id="PS51767"/>
    </source>
</evidence>
<evidence type="ECO:0000256" key="3">
    <source>
        <dbReference type="RuleBase" id="RU000454"/>
    </source>
</evidence>
<dbReference type="CDD" id="cd05471">
    <property type="entry name" value="pepsin_like"/>
    <property type="match status" value="1"/>
</dbReference>
<dbReference type="PROSITE" id="PS00141">
    <property type="entry name" value="ASP_PROTEASE"/>
    <property type="match status" value="1"/>
</dbReference>
<dbReference type="STRING" id="5353.A0A1Q3EDM0"/>
<feature type="transmembrane region" description="Helical" evidence="5">
    <location>
        <begin position="444"/>
        <end position="471"/>
    </location>
</feature>
<feature type="region of interest" description="Disordered" evidence="4">
    <location>
        <begin position="531"/>
        <end position="660"/>
    </location>
</feature>
<evidence type="ECO:0000256" key="4">
    <source>
        <dbReference type="SAM" id="MobiDB-lite"/>
    </source>
</evidence>
<organism evidence="8 9">
    <name type="scientific">Lentinula edodes</name>
    <name type="common">Shiitake mushroom</name>
    <name type="synonym">Lentinus edodes</name>
    <dbReference type="NCBI Taxonomy" id="5353"/>
    <lineage>
        <taxon>Eukaryota</taxon>
        <taxon>Fungi</taxon>
        <taxon>Dikarya</taxon>
        <taxon>Basidiomycota</taxon>
        <taxon>Agaricomycotina</taxon>
        <taxon>Agaricomycetes</taxon>
        <taxon>Agaricomycetidae</taxon>
        <taxon>Agaricales</taxon>
        <taxon>Marasmiineae</taxon>
        <taxon>Omphalotaceae</taxon>
        <taxon>Lentinula</taxon>
    </lineage>
</organism>
<keyword evidence="3 8" id="KW-0645">Protease</keyword>
<dbReference type="PANTHER" id="PTHR47966">
    <property type="entry name" value="BETA-SITE APP-CLEAVING ENZYME, ISOFORM A-RELATED"/>
    <property type="match status" value="1"/>
</dbReference>
<accession>A0A1Q3EDM0</accession>
<feature type="compositionally biased region" description="Polar residues" evidence="4">
    <location>
        <begin position="551"/>
        <end position="560"/>
    </location>
</feature>
<feature type="domain" description="Peptidase A1" evidence="7">
    <location>
        <begin position="56"/>
        <end position="379"/>
    </location>
</feature>
<dbReference type="Pfam" id="PF00026">
    <property type="entry name" value="Asp"/>
    <property type="match status" value="1"/>
</dbReference>
<dbReference type="InterPro" id="IPR021109">
    <property type="entry name" value="Peptidase_aspartic_dom_sf"/>
</dbReference>
<dbReference type="PANTHER" id="PTHR47966:SF51">
    <property type="entry name" value="BETA-SITE APP-CLEAVING ENZYME, ISOFORM A-RELATED"/>
    <property type="match status" value="1"/>
</dbReference>
<keyword evidence="3" id="KW-0378">Hydrolase</keyword>
<keyword evidence="5" id="KW-0812">Transmembrane</keyword>
<reference evidence="8 9" key="2">
    <citation type="submission" date="2017-02" db="EMBL/GenBank/DDBJ databases">
        <title>A genome survey and senescence transcriptome analysis in Lentinula edodes.</title>
        <authorList>
            <person name="Sakamoto Y."/>
            <person name="Nakade K."/>
            <person name="Sato S."/>
            <person name="Yoshida Y."/>
            <person name="Miyazaki K."/>
            <person name="Natsume S."/>
            <person name="Konno N."/>
        </authorList>
    </citation>
    <scope>NUCLEOTIDE SEQUENCE [LARGE SCALE GENOMIC DNA]</scope>
    <source>
        <strain evidence="8 9">NBRC 111202</strain>
    </source>
</reference>
<dbReference type="InterPro" id="IPR001969">
    <property type="entry name" value="Aspartic_peptidase_AS"/>
</dbReference>
<keyword evidence="5" id="KW-0472">Membrane</keyword>
<gene>
    <name evidence="8" type="ORF">LENED_007161</name>
</gene>
<proteinExistence type="inferred from homology"/>
<feature type="compositionally biased region" description="Polar residues" evidence="4">
    <location>
        <begin position="633"/>
        <end position="654"/>
    </location>
</feature>
<sequence>MKLHFILVVLTTLIVTSDALKFPVRKVKRSSLQKRASGNVTTSTNDTISTVSDLIYISDITVGGVEYPIQLDTGSSDLWIKGTSSPLPNSSQTSTTYNITYGIGWAYGTVSYASVGFAGINITTQAYLDTSSASNPALSYGADGIAGLGFTSLSTIDALVNNSDSSSGRSLLYNLFMQNPSEPNFIAFALERSSDDDADSDDVEGSFSIGEYDPAYTAVANKTSIPTWPIVSPTRWSVLLEAYMIGSDTLSPTTQVADVPSNRAVVVLDTGTSWSYVPSDVCEIIYSGITGAQYSSDIGQWVLPCDAEIDMALQLGGQIFPLHPLDINIKNSADSSTCLGTFVPTSFAGDDFDWLLGDNVLRAMYSVYDFGDFNSNGEMIDPFLKLLSLVDPNEASGDFVKARGGTAKTGITYNESNATASTASVTSVDLSTEVAETLAKIGTYFPVILAIVALNALVLLALTIVGIIILCKRTKKNKRQRIMDVRTRAPMGRMSPMPLNNRDSAATTEPHTYEPISMALTEDTMFVPPSPHFKKYNGSIRSGKGADRPSSLATLPSQRSFHQDGTPEDALFGPPSPGFRDFSDDRPRSMGMPSNNPYQPFVAGAPASQAHGPEDPLFVPPRSPMRSSHFDRQPSTSSTIAGPSGLGSPQSTQMLDEPFTPPRARFQYDAKTIDRPISMGNTPPPMPTPQHEAHPLEEDITMTPNPAFMRAHAGEGSSGDRPMSVA</sequence>